<feature type="transmembrane region" description="Helical" evidence="6">
    <location>
        <begin position="287"/>
        <end position="308"/>
    </location>
</feature>
<evidence type="ECO:0000256" key="1">
    <source>
        <dbReference type="ARBA" id="ARBA00004141"/>
    </source>
</evidence>
<feature type="transmembrane region" description="Helical" evidence="6">
    <location>
        <begin position="16"/>
        <end position="34"/>
    </location>
</feature>
<evidence type="ECO:0000313" key="8">
    <source>
        <dbReference type="Proteomes" id="UP001217754"/>
    </source>
</evidence>
<protein>
    <submittedName>
        <fullName evidence="7">Uncharacterized protein</fullName>
    </submittedName>
</protein>
<feature type="transmembrane region" description="Helical" evidence="6">
    <location>
        <begin position="258"/>
        <end position="275"/>
    </location>
</feature>
<dbReference type="Proteomes" id="UP001217754">
    <property type="component" value="Chromosome 9"/>
</dbReference>
<dbReference type="GeneID" id="85227862"/>
<evidence type="ECO:0000256" key="6">
    <source>
        <dbReference type="SAM" id="Phobius"/>
    </source>
</evidence>
<dbReference type="InterPro" id="IPR006603">
    <property type="entry name" value="PQ-loop_rpt"/>
</dbReference>
<feature type="transmembrane region" description="Helical" evidence="6">
    <location>
        <begin position="320"/>
        <end position="340"/>
    </location>
</feature>
<keyword evidence="8" id="KW-1185">Reference proteome</keyword>
<dbReference type="RefSeq" id="XP_060124113.1">
    <property type="nucleotide sequence ID" value="XM_060268130.1"/>
</dbReference>
<comment type="subcellular location">
    <subcellularLocation>
        <location evidence="1">Membrane</location>
        <topology evidence="1">Multi-pass membrane protein</topology>
    </subcellularLocation>
</comment>
<dbReference type="PANTHER" id="PTHR16201:SF11">
    <property type="entry name" value="PQ-LOOP REPEAT-CONTAINING PROTEIN"/>
    <property type="match status" value="1"/>
</dbReference>
<keyword evidence="2 6" id="KW-0812">Transmembrane</keyword>
<evidence type="ECO:0000256" key="4">
    <source>
        <dbReference type="ARBA" id="ARBA00023136"/>
    </source>
</evidence>
<dbReference type="InterPro" id="IPR051415">
    <property type="entry name" value="LAAT-1"/>
</dbReference>
<dbReference type="EMBL" id="CP119966">
    <property type="protein sequence ID" value="WFD41216.1"/>
    <property type="molecule type" value="Genomic_DNA"/>
</dbReference>
<dbReference type="SMART" id="SM00679">
    <property type="entry name" value="CTNS"/>
    <property type="match status" value="2"/>
</dbReference>
<dbReference type="Pfam" id="PF04193">
    <property type="entry name" value="PQ-loop"/>
    <property type="match status" value="2"/>
</dbReference>
<feature type="transmembrane region" description="Helical" evidence="6">
    <location>
        <begin position="99"/>
        <end position="117"/>
    </location>
</feature>
<name>A0AAF0F7M7_9BASI</name>
<dbReference type="Gene3D" id="1.20.1280.290">
    <property type="match status" value="1"/>
</dbReference>
<evidence type="ECO:0000313" key="7">
    <source>
        <dbReference type="EMBL" id="WFD41216.1"/>
    </source>
</evidence>
<gene>
    <name evidence="7" type="ORF">MJAP1_004211</name>
</gene>
<reference evidence="7" key="1">
    <citation type="submission" date="2023-03" db="EMBL/GenBank/DDBJ databases">
        <title>Mating type loci evolution in Malassezia.</title>
        <authorList>
            <person name="Coelho M.A."/>
        </authorList>
    </citation>
    <scope>NUCLEOTIDE SEQUENCE</scope>
    <source>
        <strain evidence="7">CBS 9431</strain>
    </source>
</reference>
<evidence type="ECO:0000256" key="5">
    <source>
        <dbReference type="SAM" id="MobiDB-lite"/>
    </source>
</evidence>
<organism evidence="7 8">
    <name type="scientific">Malassezia japonica</name>
    <dbReference type="NCBI Taxonomy" id="223818"/>
    <lineage>
        <taxon>Eukaryota</taxon>
        <taxon>Fungi</taxon>
        <taxon>Dikarya</taxon>
        <taxon>Basidiomycota</taxon>
        <taxon>Ustilaginomycotina</taxon>
        <taxon>Malasseziomycetes</taxon>
        <taxon>Malasseziales</taxon>
        <taxon>Malasseziaceae</taxon>
        <taxon>Malassezia</taxon>
    </lineage>
</organism>
<accession>A0AAF0F7M7</accession>
<feature type="transmembrane region" description="Helical" evidence="6">
    <location>
        <begin position="227"/>
        <end position="246"/>
    </location>
</feature>
<evidence type="ECO:0000256" key="2">
    <source>
        <dbReference type="ARBA" id="ARBA00022692"/>
    </source>
</evidence>
<dbReference type="AlphaFoldDB" id="A0AAF0F7M7"/>
<feature type="transmembrane region" description="Helical" evidence="6">
    <location>
        <begin position="46"/>
        <end position="66"/>
    </location>
</feature>
<dbReference type="GO" id="GO:0016020">
    <property type="term" value="C:membrane"/>
    <property type="evidence" value="ECO:0007669"/>
    <property type="project" value="UniProtKB-SubCell"/>
</dbReference>
<sequence length="358" mass="40079">MAHVVSKDECNLPHNGAAFGLAVFVCVGVVLSYVPQAVRIHLARSSVGLSPWFLFLGATSSASAMFNVVVLQWPIVRCCARAGSLYCFEHLMGMLQVSLQWFMFTLIFCLFLVYYVVDRTPLRRRKASRRRTDESSTLQPPEADGNESSGSESDIETFHSHIHQTYGAVSQDVDIRPHETHAERDHSTYANIPHSMRQILEQYHLPGEEEIHGKTGSVQEWHIATTLAWISAAHWLFCAVVTIALISTGASHRVVKHWARFLGITGTLFAVFQYLPQIVHTARARLVRSLSIPTMCVQVPGMIIFVYALASRKGVDWTSLLAYLVAGLLQCVLLALCIAWKIRQARLKIDDYGHALQH</sequence>
<proteinExistence type="predicted"/>
<evidence type="ECO:0000256" key="3">
    <source>
        <dbReference type="ARBA" id="ARBA00022989"/>
    </source>
</evidence>
<feature type="region of interest" description="Disordered" evidence="5">
    <location>
        <begin position="126"/>
        <end position="154"/>
    </location>
</feature>
<keyword evidence="3 6" id="KW-1133">Transmembrane helix</keyword>
<dbReference type="PANTHER" id="PTHR16201">
    <property type="entry name" value="SEVEN TRANSMEMBRANE PROTEIN 1-RELATED"/>
    <property type="match status" value="1"/>
</dbReference>
<keyword evidence="4 6" id="KW-0472">Membrane</keyword>